<protein>
    <submittedName>
        <fullName evidence="2">Uncharacterized protein</fullName>
    </submittedName>
</protein>
<keyword evidence="1" id="KW-0472">Membrane</keyword>
<feature type="transmembrane region" description="Helical" evidence="1">
    <location>
        <begin position="27"/>
        <end position="54"/>
    </location>
</feature>
<evidence type="ECO:0000256" key="1">
    <source>
        <dbReference type="SAM" id="Phobius"/>
    </source>
</evidence>
<accession>A0A7S2JHJ3</accession>
<organism evidence="2">
    <name type="scientific">Zooxanthella nutricula</name>
    <dbReference type="NCBI Taxonomy" id="1333877"/>
    <lineage>
        <taxon>Eukaryota</taxon>
        <taxon>Sar</taxon>
        <taxon>Alveolata</taxon>
        <taxon>Dinophyceae</taxon>
        <taxon>Peridiniales</taxon>
        <taxon>Peridiniales incertae sedis</taxon>
        <taxon>Zooxanthella</taxon>
    </lineage>
</organism>
<dbReference type="AlphaFoldDB" id="A0A7S2JHJ3"/>
<evidence type="ECO:0000313" key="2">
    <source>
        <dbReference type="EMBL" id="CAD9547111.1"/>
    </source>
</evidence>
<gene>
    <name evidence="2" type="ORF">BRAN1462_LOCUS17791</name>
</gene>
<name>A0A7S2JHJ3_9DINO</name>
<proteinExistence type="predicted"/>
<sequence>MASSSLAAGCGHYLPRRIDNELAESCALLLAVLLVVPLAILALASVSLAFSVLFDRRPSHAKDIERENVEKADQHDGTSALVCSVLPTNGMSRTPSLSKLDLPASLRAYVVPRRIKLPATPSGVIAAPIPKEEMHNVCLPLPLDTMFSVPSLSNFESKSQLPQAAIITPGRGLLVYRDPANNGNATWQEAVRQFFESQPSVSREIVRVVQETERNYGADTISIVEVVGGADA</sequence>
<reference evidence="2" key="1">
    <citation type="submission" date="2021-01" db="EMBL/GenBank/DDBJ databases">
        <authorList>
            <person name="Corre E."/>
            <person name="Pelletier E."/>
            <person name="Niang G."/>
            <person name="Scheremetjew M."/>
            <person name="Finn R."/>
            <person name="Kale V."/>
            <person name="Holt S."/>
            <person name="Cochrane G."/>
            <person name="Meng A."/>
            <person name="Brown T."/>
            <person name="Cohen L."/>
        </authorList>
    </citation>
    <scope>NUCLEOTIDE SEQUENCE</scope>
    <source>
        <strain evidence="2">RCC3387</strain>
    </source>
</reference>
<keyword evidence="1" id="KW-1133">Transmembrane helix</keyword>
<dbReference type="EMBL" id="HBGW01027915">
    <property type="protein sequence ID" value="CAD9547111.1"/>
    <property type="molecule type" value="Transcribed_RNA"/>
</dbReference>
<keyword evidence="1" id="KW-0812">Transmembrane</keyword>